<dbReference type="Gene3D" id="1.10.1380.10">
    <property type="entry name" value="Neutral endopeptidase , domain2"/>
    <property type="match status" value="1"/>
</dbReference>
<comment type="similarity">
    <text evidence="2">Belongs to the peptidase M13 family.</text>
</comment>
<dbReference type="InterPro" id="IPR008753">
    <property type="entry name" value="Peptidase_M13_N"/>
</dbReference>
<keyword evidence="9" id="KW-1185">Reference proteome</keyword>
<protein>
    <submittedName>
        <fullName evidence="8">Peptidase M13</fullName>
    </submittedName>
</protein>
<dbReference type="Proteomes" id="UP000093501">
    <property type="component" value="Unassembled WGS sequence"/>
</dbReference>
<proteinExistence type="inferred from homology"/>
<keyword evidence="4" id="KW-0479">Metal-binding</keyword>
<dbReference type="GO" id="GO:0016485">
    <property type="term" value="P:protein processing"/>
    <property type="evidence" value="ECO:0007669"/>
    <property type="project" value="TreeGrafter"/>
</dbReference>
<dbReference type="Pfam" id="PF01431">
    <property type="entry name" value="Peptidase_M13"/>
    <property type="match status" value="1"/>
</dbReference>
<dbReference type="PRINTS" id="PR00786">
    <property type="entry name" value="NEPRILYSIN"/>
</dbReference>
<dbReference type="InterPro" id="IPR000718">
    <property type="entry name" value="Peptidase_M13"/>
</dbReference>
<dbReference type="GO" id="GO:0004222">
    <property type="term" value="F:metalloendopeptidase activity"/>
    <property type="evidence" value="ECO:0007669"/>
    <property type="project" value="InterPro"/>
</dbReference>
<dbReference type="Pfam" id="PF05649">
    <property type="entry name" value="Peptidase_M13_N"/>
    <property type="match status" value="1"/>
</dbReference>
<gene>
    <name evidence="8" type="ORF">BCR15_09430</name>
</gene>
<evidence type="ECO:0000256" key="5">
    <source>
        <dbReference type="ARBA" id="ARBA00022801"/>
    </source>
</evidence>
<evidence type="ECO:0000256" key="1">
    <source>
        <dbReference type="ARBA" id="ARBA00001947"/>
    </source>
</evidence>
<reference evidence="9" key="1">
    <citation type="submission" date="2016-07" db="EMBL/GenBank/DDBJ databases">
        <authorList>
            <person name="Florea S."/>
            <person name="Webb J.S."/>
            <person name="Jaromczyk J."/>
            <person name="Schardl C.L."/>
        </authorList>
    </citation>
    <scope>NUCLEOTIDE SEQUENCE [LARGE SCALE GENOMIC DNA]</scope>
    <source>
        <strain evidence="9">IPBSL-7</strain>
    </source>
</reference>
<dbReference type="Gene3D" id="3.40.390.10">
    <property type="entry name" value="Collagenase (Catalytic Domain)"/>
    <property type="match status" value="1"/>
</dbReference>
<sequence>MTAAIAFEHFDRGVRPQDDLFRHVNGTWLSTAPIAPDRSSAGGFVDLAEQAEKDVLALIEGLPAADPATDEGKVATLYRAFMDVETVDALGAAPLRPVFDAIDAVDSPAALARHLGWSLRHGLSPLVHLYEESDPGDPTRYAVFSSQGGLGLPDEAYYREAAHAEIRGKYVDHVARVLGLAGLDDPSGQARAVMELETAIAAQHWDRVRCRDLRAMYNPTSYEDVVAMSPGFDWDAFVDGAGIPREKLAEVIVAQPSFLEGVAPLLAAHPLDAWRSWARWKAVSGLSPYLSAEFVEARFDFYERTLNGNEEQRPRWKRGVAFVEGVVGEAVGRLYVERHFQPEKKAAMDALVGHLLAAYQESIERLTWMTDETRAEALRKLAQFTPKVGYPVKWRDYSSLVVTPGDLVACVLAANSFELDYTLSRIGGPVDPDEWQMFPQTVNAYYHPLRNEIVFPAAILQPPFFNADADDAVNFGAIGAVIGHEIGHGFDDKGSTCDGDGRLRDWWQPADREAFEALADRLVGQYDGLVPEGVDGGSVNGKLTVGENIGDLGGLGIAYQAWLLAGGDPDGDPVDGLTPAQRFFVGWAQAWRGKRRPEAMKVLLATDPHSPNEFRCNQIVRNLDAFYEAFDVAPDDALWLPEQDRVAIW</sequence>
<organism evidence="8 9">
    <name type="scientific">Tessaracoccus lapidicaptus</name>
    <dbReference type="NCBI Taxonomy" id="1427523"/>
    <lineage>
        <taxon>Bacteria</taxon>
        <taxon>Bacillati</taxon>
        <taxon>Actinomycetota</taxon>
        <taxon>Actinomycetes</taxon>
        <taxon>Propionibacteriales</taxon>
        <taxon>Propionibacteriaceae</taxon>
        <taxon>Tessaracoccus</taxon>
    </lineage>
</organism>
<name>A0A1C0AH88_9ACTN</name>
<comment type="cofactor">
    <cofactor evidence="1">
        <name>Zn(2+)</name>
        <dbReference type="ChEBI" id="CHEBI:29105"/>
    </cofactor>
</comment>
<evidence type="ECO:0000256" key="2">
    <source>
        <dbReference type="ARBA" id="ARBA00007357"/>
    </source>
</evidence>
<dbReference type="InterPro" id="IPR024079">
    <property type="entry name" value="MetalloPept_cat_dom_sf"/>
</dbReference>
<dbReference type="RefSeq" id="WP_068752616.1">
    <property type="nucleotide sequence ID" value="NZ_LR214441.1"/>
</dbReference>
<evidence type="ECO:0000256" key="4">
    <source>
        <dbReference type="ARBA" id="ARBA00022723"/>
    </source>
</evidence>
<evidence type="ECO:0000256" key="7">
    <source>
        <dbReference type="ARBA" id="ARBA00023049"/>
    </source>
</evidence>
<dbReference type="GO" id="GO:0046872">
    <property type="term" value="F:metal ion binding"/>
    <property type="evidence" value="ECO:0007669"/>
    <property type="project" value="UniProtKB-KW"/>
</dbReference>
<evidence type="ECO:0000256" key="6">
    <source>
        <dbReference type="ARBA" id="ARBA00022833"/>
    </source>
</evidence>
<accession>A0A1C0AH88</accession>
<comment type="caution">
    <text evidence="8">The sequence shown here is derived from an EMBL/GenBank/DDBJ whole genome shotgun (WGS) entry which is preliminary data.</text>
</comment>
<keyword evidence="6" id="KW-0862">Zinc</keyword>
<dbReference type="PROSITE" id="PS51885">
    <property type="entry name" value="NEPRILYSIN"/>
    <property type="match status" value="1"/>
</dbReference>
<dbReference type="PANTHER" id="PTHR11733:SF167">
    <property type="entry name" value="FI17812P1-RELATED"/>
    <property type="match status" value="1"/>
</dbReference>
<dbReference type="InterPro" id="IPR042089">
    <property type="entry name" value="Peptidase_M13_dom_2"/>
</dbReference>
<dbReference type="InterPro" id="IPR018497">
    <property type="entry name" value="Peptidase_M13_C"/>
</dbReference>
<dbReference type="CDD" id="cd08662">
    <property type="entry name" value="M13"/>
    <property type="match status" value="1"/>
</dbReference>
<dbReference type="EMBL" id="MBQD01000026">
    <property type="protein sequence ID" value="OCL31380.1"/>
    <property type="molecule type" value="Genomic_DNA"/>
</dbReference>
<dbReference type="SUPFAM" id="SSF55486">
    <property type="entry name" value="Metalloproteases ('zincins'), catalytic domain"/>
    <property type="match status" value="1"/>
</dbReference>
<dbReference type="PANTHER" id="PTHR11733">
    <property type="entry name" value="ZINC METALLOPROTEASE FAMILY M13 NEPRILYSIN-RELATED"/>
    <property type="match status" value="1"/>
</dbReference>
<keyword evidence="3" id="KW-0645">Protease</keyword>
<keyword evidence="7" id="KW-0482">Metalloprotease</keyword>
<evidence type="ECO:0000256" key="3">
    <source>
        <dbReference type="ARBA" id="ARBA00022670"/>
    </source>
</evidence>
<dbReference type="GO" id="GO:0005886">
    <property type="term" value="C:plasma membrane"/>
    <property type="evidence" value="ECO:0007669"/>
    <property type="project" value="TreeGrafter"/>
</dbReference>
<dbReference type="AlphaFoldDB" id="A0A1C0AH88"/>
<evidence type="ECO:0000313" key="9">
    <source>
        <dbReference type="Proteomes" id="UP000093501"/>
    </source>
</evidence>
<evidence type="ECO:0000313" key="8">
    <source>
        <dbReference type="EMBL" id="OCL31380.1"/>
    </source>
</evidence>
<keyword evidence="5" id="KW-0378">Hydrolase</keyword>